<dbReference type="InterPro" id="IPR003961">
    <property type="entry name" value="FN3_dom"/>
</dbReference>
<feature type="domain" description="Fibronectin type-III" evidence="2">
    <location>
        <begin position="29"/>
        <end position="123"/>
    </location>
</feature>
<dbReference type="SUPFAM" id="SSF49265">
    <property type="entry name" value="Fibronectin type III"/>
    <property type="match status" value="1"/>
</dbReference>
<evidence type="ECO:0000313" key="3">
    <source>
        <dbReference type="EMBL" id="AGM11164.1"/>
    </source>
</evidence>
<organism evidence="3 4">
    <name type="scientific">Halorubrum tailed virus 4</name>
    <dbReference type="NCBI Taxonomy" id="1273752"/>
    <lineage>
        <taxon>Viruses</taxon>
        <taxon>Duplodnaviria</taxon>
        <taxon>Heunggongvirae</taxon>
        <taxon>Uroviricota</taxon>
        <taxon>Caudoviricetes</taxon>
        <taxon>Kirjokansivirales</taxon>
        <taxon>Haloferuviridae</taxon>
        <taxon>Saldibavirus</taxon>
        <taxon>Saldibavirus natrii</taxon>
        <taxon>Saldibavirus HRTV4</taxon>
    </lineage>
</organism>
<dbReference type="SMART" id="SM00060">
    <property type="entry name" value="FN3"/>
    <property type="match status" value="1"/>
</dbReference>
<dbReference type="Proteomes" id="UP000202022">
    <property type="component" value="Segment"/>
</dbReference>
<dbReference type="Gene3D" id="2.60.40.10">
    <property type="entry name" value="Immunoglobulins"/>
    <property type="match status" value="1"/>
</dbReference>
<dbReference type="KEGG" id="vg:16194384"/>
<sequence length="1090" mass="117324">MPGFIYGGPDGATYGEDSGSVYGTPLPRQVENLQAEASTDPLNAINLTWDAAGSADEYVIYRALTSGTTEVDYTQIDTTTNTSYLDENLDETETYFYRVAARNDVDDGELSAEVSASPLTEGTTTATTDTQTSVSVVTTSAGEAVTTASATATATAVVPDATYNNQRVEWRVTRDGTTVEDAVFDVDPVVDTANPFGDYAVIKIDDSEGEKFAEYERGTRVDAAVSVNAGISYTNRFTGYVVERRENEQAGADVLEVEAYSFDQFLRRNTVTNDQRGNTITQALADIIQTDTPVTYNAANVDVGDDQELTRSYQGETVESTLRDLAFKSNNEDFGVNDDLEFFFRERETTHIDRGIDNTQWFNYDIPELGKETINEVEVWFDDGEESVVVDDGTDKLDLQDNLGLPSPGTQRAELNRPLLTDIADAEDVGRKYLAFRNATLSGTVTTFGLYDAEPGDTIDITIASRGIDEEFVIAATEYRWGRDETILTIVEKRGDVDDILSELNDSVQRQEMETANRDAPQNRITTTNAAGVVAVDIDADGNTPDGDRFVNDGRRAVRDTWTGDAAPDITTLVVGDDGTGLSRSNTALRNQTNSATVTQTLPDAKTVEFTASITQTGVQEVGLEAADGRLITRAVFASPVDLAGDVTVTLTVSNDASVSRGVLTNDGQTAVRDVLADNSPTLPNHYAYGDDGTAVSESDTALGNELVNVSLDEILIQDASLSADWVNITPDTTANDPLTTTNDELALAQIADTREGGDFDSESGSTALNGGNYSDGGARVVDTFGATITWEYTPEYTIPAGEFDIAVRDDDGGAGDGSDGAAAFEWRFNGERIEGLDFTGANLNLGWSFLSTQEYDGPTWNPPELEAGTTYTIELECTDGGALSDQYAVDVIAPYDSRFETDLTFDNTNDGAGGYLDGPELYPEVVDVSFATATTRRNVTEARFASTWNDTSGLQYVELANDGSTFTRINNADSGTVTFASPNQGVDTNIGLSRYGSRTTATPQQGFNGQAIQDWDLFANPDAVFTDNIGETLTRAVIPPDTLAAGTTIREAGLKSDSTLLTRHELAEFDVLTGQRISSAETTGFKGED</sequence>
<reference evidence="3 4" key="1">
    <citation type="submission" date="2012-12" db="EMBL/GenBank/DDBJ databases">
        <authorList>
            <person name="Sencilo A."/>
            <person name="Jacobs-Sera D."/>
            <person name="Russell D.A."/>
            <person name="Ko C."/>
            <person name="Atanasova N."/>
            <person name="Osterlund E."/>
            <person name="Oksanen H.M."/>
            <person name="Bamford D.H."/>
            <person name="Hatfull G.F."/>
            <person name="Roine E."/>
            <person name="Hendrix R.W."/>
        </authorList>
    </citation>
    <scope>NUCLEOTIDE SEQUENCE [LARGE SCALE GENOMIC DNA]</scope>
</reference>
<name>R4T660_9CAUD</name>
<feature type="compositionally biased region" description="Gly residues" evidence="1">
    <location>
        <begin position="1"/>
        <end position="10"/>
    </location>
</feature>
<dbReference type="InterPro" id="IPR036116">
    <property type="entry name" value="FN3_sf"/>
</dbReference>
<dbReference type="PROSITE" id="PS50853">
    <property type="entry name" value="FN3"/>
    <property type="match status" value="1"/>
</dbReference>
<dbReference type="CDD" id="cd00063">
    <property type="entry name" value="FN3"/>
    <property type="match status" value="1"/>
</dbReference>
<feature type="region of interest" description="Disordered" evidence="1">
    <location>
        <begin position="108"/>
        <end position="127"/>
    </location>
</feature>
<feature type="region of interest" description="Disordered" evidence="1">
    <location>
        <begin position="1"/>
        <end position="20"/>
    </location>
</feature>
<dbReference type="RefSeq" id="YP_008059561.1">
    <property type="nucleotide sequence ID" value="NC_021329.1"/>
</dbReference>
<keyword evidence="4" id="KW-1185">Reference proteome</keyword>
<protein>
    <recommendedName>
        <fullName evidence="2">Fibronectin type-III domain-containing protein</fullName>
    </recommendedName>
</protein>
<accession>R4T660</accession>
<evidence type="ECO:0000313" key="4">
    <source>
        <dbReference type="Proteomes" id="UP000202022"/>
    </source>
</evidence>
<evidence type="ECO:0000256" key="1">
    <source>
        <dbReference type="SAM" id="MobiDB-lite"/>
    </source>
</evidence>
<proteinExistence type="predicted"/>
<gene>
    <name evidence="3" type="primary">72</name>
    <name evidence="3" type="ORF">HRTV4_72</name>
</gene>
<dbReference type="GeneID" id="16194384"/>
<dbReference type="EMBL" id="KC292023">
    <property type="protein sequence ID" value="AGM11164.1"/>
    <property type="molecule type" value="Genomic_DNA"/>
</dbReference>
<feature type="compositionally biased region" description="Low complexity" evidence="1">
    <location>
        <begin position="116"/>
        <end position="127"/>
    </location>
</feature>
<evidence type="ECO:0000259" key="2">
    <source>
        <dbReference type="PROSITE" id="PS50853"/>
    </source>
</evidence>
<dbReference type="InterPro" id="IPR013783">
    <property type="entry name" value="Ig-like_fold"/>
</dbReference>